<keyword evidence="9" id="KW-1185">Reference proteome</keyword>
<dbReference type="GO" id="GO:0006355">
    <property type="term" value="P:regulation of DNA-templated transcription"/>
    <property type="evidence" value="ECO:0007669"/>
    <property type="project" value="InterPro"/>
</dbReference>
<evidence type="ECO:0000259" key="7">
    <source>
        <dbReference type="PROSITE" id="PS50110"/>
    </source>
</evidence>
<feature type="domain" description="Response regulatory" evidence="7">
    <location>
        <begin position="3"/>
        <end position="121"/>
    </location>
</feature>
<evidence type="ECO:0000313" key="8">
    <source>
        <dbReference type="EMBL" id="RZT68527.1"/>
    </source>
</evidence>
<dbReference type="PROSITE" id="PS50043">
    <property type="entry name" value="HTH_LUXR_2"/>
    <property type="match status" value="1"/>
</dbReference>
<dbReference type="SMART" id="SM00421">
    <property type="entry name" value="HTH_LUXR"/>
    <property type="match status" value="1"/>
</dbReference>
<dbReference type="GO" id="GO:0003677">
    <property type="term" value="F:DNA binding"/>
    <property type="evidence" value="ECO:0007669"/>
    <property type="project" value="UniProtKB-KW"/>
</dbReference>
<dbReference type="InterPro" id="IPR058245">
    <property type="entry name" value="NreC/VraR/RcsB-like_REC"/>
</dbReference>
<dbReference type="RefSeq" id="WP_130452505.1">
    <property type="nucleotide sequence ID" value="NZ_QYAG01000004.1"/>
</dbReference>
<keyword evidence="3" id="KW-0238">DNA-binding</keyword>
<accession>A0A4Q7U5Y6</accession>
<evidence type="ECO:0000313" key="9">
    <source>
        <dbReference type="Proteomes" id="UP000291832"/>
    </source>
</evidence>
<evidence type="ECO:0000256" key="5">
    <source>
        <dbReference type="PROSITE-ProRule" id="PRU00169"/>
    </source>
</evidence>
<dbReference type="AlphaFoldDB" id="A0A4Q7U5Y6"/>
<evidence type="ECO:0000259" key="6">
    <source>
        <dbReference type="PROSITE" id="PS50043"/>
    </source>
</evidence>
<organism evidence="8 9">
    <name type="scientific">Leucobacter luti</name>
    <dbReference type="NCBI Taxonomy" id="340320"/>
    <lineage>
        <taxon>Bacteria</taxon>
        <taxon>Bacillati</taxon>
        <taxon>Actinomycetota</taxon>
        <taxon>Actinomycetes</taxon>
        <taxon>Micrococcales</taxon>
        <taxon>Microbacteriaceae</taxon>
        <taxon>Leucobacter</taxon>
    </lineage>
</organism>
<evidence type="ECO:0000256" key="4">
    <source>
        <dbReference type="ARBA" id="ARBA00023163"/>
    </source>
</evidence>
<dbReference type="CDD" id="cd06170">
    <property type="entry name" value="LuxR_C_like"/>
    <property type="match status" value="1"/>
</dbReference>
<dbReference type="InterPro" id="IPR016032">
    <property type="entry name" value="Sig_transdc_resp-reg_C-effctor"/>
</dbReference>
<gene>
    <name evidence="8" type="ORF">EV139_0252</name>
</gene>
<dbReference type="PROSITE" id="PS50110">
    <property type="entry name" value="RESPONSE_REGULATORY"/>
    <property type="match status" value="1"/>
</dbReference>
<dbReference type="Proteomes" id="UP000291832">
    <property type="component" value="Unassembled WGS sequence"/>
</dbReference>
<evidence type="ECO:0000256" key="2">
    <source>
        <dbReference type="ARBA" id="ARBA00023015"/>
    </source>
</evidence>
<keyword evidence="2" id="KW-0805">Transcription regulation</keyword>
<dbReference type="GO" id="GO:0000160">
    <property type="term" value="P:phosphorelay signal transduction system"/>
    <property type="evidence" value="ECO:0007669"/>
    <property type="project" value="InterPro"/>
</dbReference>
<dbReference type="InterPro" id="IPR001789">
    <property type="entry name" value="Sig_transdc_resp-reg_receiver"/>
</dbReference>
<evidence type="ECO:0000256" key="3">
    <source>
        <dbReference type="ARBA" id="ARBA00023125"/>
    </source>
</evidence>
<proteinExistence type="predicted"/>
<dbReference type="InterPro" id="IPR000792">
    <property type="entry name" value="Tscrpt_reg_LuxR_C"/>
</dbReference>
<keyword evidence="4" id="KW-0804">Transcription</keyword>
<dbReference type="EMBL" id="SHKI01000002">
    <property type="protein sequence ID" value="RZT68527.1"/>
    <property type="molecule type" value="Genomic_DNA"/>
</dbReference>
<dbReference type="SMART" id="SM00448">
    <property type="entry name" value="REC"/>
    <property type="match status" value="1"/>
</dbReference>
<dbReference type="PANTHER" id="PTHR43214:SF24">
    <property type="entry name" value="TRANSCRIPTIONAL REGULATORY PROTEIN NARL-RELATED"/>
    <property type="match status" value="1"/>
</dbReference>
<dbReference type="CDD" id="cd17535">
    <property type="entry name" value="REC_NarL-like"/>
    <property type="match status" value="1"/>
</dbReference>
<evidence type="ECO:0000256" key="1">
    <source>
        <dbReference type="ARBA" id="ARBA00022553"/>
    </source>
</evidence>
<dbReference type="InterPro" id="IPR011006">
    <property type="entry name" value="CheY-like_superfamily"/>
</dbReference>
<feature type="domain" description="HTH luxR-type" evidence="6">
    <location>
        <begin position="139"/>
        <end position="204"/>
    </location>
</feature>
<name>A0A4Q7U5Y6_9MICO</name>
<keyword evidence="1 5" id="KW-0597">Phosphoprotein</keyword>
<dbReference type="PRINTS" id="PR00038">
    <property type="entry name" value="HTHLUXR"/>
</dbReference>
<protein>
    <submittedName>
        <fullName evidence="8">LuxR family two component transcriptional regulator</fullName>
    </submittedName>
</protein>
<comment type="caution">
    <text evidence="8">The sequence shown here is derived from an EMBL/GenBank/DDBJ whole genome shotgun (WGS) entry which is preliminary data.</text>
</comment>
<dbReference type="OrthoDB" id="9808843at2"/>
<dbReference type="SUPFAM" id="SSF52172">
    <property type="entry name" value="CheY-like"/>
    <property type="match status" value="1"/>
</dbReference>
<dbReference type="InterPro" id="IPR039420">
    <property type="entry name" value="WalR-like"/>
</dbReference>
<dbReference type="SUPFAM" id="SSF46894">
    <property type="entry name" value="C-terminal effector domain of the bipartite response regulators"/>
    <property type="match status" value="1"/>
</dbReference>
<dbReference type="Pfam" id="PF00196">
    <property type="entry name" value="GerE"/>
    <property type="match status" value="1"/>
</dbReference>
<dbReference type="Pfam" id="PF00072">
    <property type="entry name" value="Response_reg"/>
    <property type="match status" value="1"/>
</dbReference>
<dbReference type="PANTHER" id="PTHR43214">
    <property type="entry name" value="TWO-COMPONENT RESPONSE REGULATOR"/>
    <property type="match status" value="1"/>
</dbReference>
<reference evidence="8 9" key="1">
    <citation type="journal article" date="2015" name="Stand. Genomic Sci.">
        <title>Genomic Encyclopedia of Bacterial and Archaeal Type Strains, Phase III: the genomes of soil and plant-associated and newly described type strains.</title>
        <authorList>
            <person name="Whitman W.B."/>
            <person name="Woyke T."/>
            <person name="Klenk H.P."/>
            <person name="Zhou Y."/>
            <person name="Lilburn T.G."/>
            <person name="Beck B.J."/>
            <person name="De Vos P."/>
            <person name="Vandamme P."/>
            <person name="Eisen J.A."/>
            <person name="Garrity G."/>
            <person name="Hugenholtz P."/>
            <person name="Kyrpides N.C."/>
        </authorList>
    </citation>
    <scope>NUCLEOTIDE SEQUENCE [LARGE SCALE GENOMIC DNA]</scope>
    <source>
        <strain evidence="8 9">RF6</strain>
    </source>
</reference>
<feature type="modified residue" description="4-aspartylphosphate" evidence="5">
    <location>
        <position position="54"/>
    </location>
</feature>
<sequence length="213" mass="22581">MIHLLLVDDHPVLRHGIRSLLDGQSDLSVVAETGDAETAVEIVRRERVDVALVDLDLGPGVPDGAAATRMILGASPTTRVIAFTAFDSDADVVRMVEAGATGYLVKDSRPAELFNAIRRAAGGSPAIADPIAQRLLDRLQRPDAALTARELEVLELAAAGLSNRELARELLVSEATVKTHLHHAFTKLGAENRQAAIATAIHRGLIRMSGPGA</sequence>
<dbReference type="Gene3D" id="3.40.50.2300">
    <property type="match status" value="1"/>
</dbReference>